<sequence length="347" mass="38379">MSCNGCRVLRKGCSDKCILRTCLEWIDCAEAQAHATLFVAKFYGRACLFSFIHDVQEKQRPALFKSLLYEACGRTINPVFGAVGLLWSGKWDVCHAAVEKVLRTGSLRQVPQAAISQSSEKVQSSPPKAQSTLKRVTKNVSYYPHLVQPLYEDVQTASLSGHAHHTVQQHESFDICQQKQIGRLDANLQPRIKLAKTPSSTLSQRTFSKEEHDELFAESNASRKRLHSWTESSSDIGCLASRRVRILEGITGNYASTPCKIDALFPVQQAKSMPTDYIDLNLTLSSYGAASYESRLGVKTPPPCVSVCSESSTSDLSSPDITFSPMTRDANANNHKLELNSLFQADT</sequence>
<protein>
    <submittedName>
        <fullName evidence="1">Uncharacterized protein</fullName>
    </submittedName>
</protein>
<dbReference type="Proteomes" id="UP001162992">
    <property type="component" value="Chromosome 4"/>
</dbReference>
<gene>
    <name evidence="1" type="ORF">O6H91_04G097900</name>
</gene>
<evidence type="ECO:0000313" key="2">
    <source>
        <dbReference type="Proteomes" id="UP001162992"/>
    </source>
</evidence>
<dbReference type="EMBL" id="CM055095">
    <property type="protein sequence ID" value="KAJ7559722.1"/>
    <property type="molecule type" value="Genomic_DNA"/>
</dbReference>
<name>A0ACC2DZR3_DIPCM</name>
<keyword evidence="2" id="KW-1185">Reference proteome</keyword>
<comment type="caution">
    <text evidence="1">The sequence shown here is derived from an EMBL/GenBank/DDBJ whole genome shotgun (WGS) entry which is preliminary data.</text>
</comment>
<organism evidence="1 2">
    <name type="scientific">Diphasiastrum complanatum</name>
    <name type="common">Issler's clubmoss</name>
    <name type="synonym">Lycopodium complanatum</name>
    <dbReference type="NCBI Taxonomy" id="34168"/>
    <lineage>
        <taxon>Eukaryota</taxon>
        <taxon>Viridiplantae</taxon>
        <taxon>Streptophyta</taxon>
        <taxon>Embryophyta</taxon>
        <taxon>Tracheophyta</taxon>
        <taxon>Lycopodiopsida</taxon>
        <taxon>Lycopodiales</taxon>
        <taxon>Lycopodiaceae</taxon>
        <taxon>Lycopodioideae</taxon>
        <taxon>Diphasiastrum</taxon>
    </lineage>
</organism>
<evidence type="ECO:0000313" key="1">
    <source>
        <dbReference type="EMBL" id="KAJ7559722.1"/>
    </source>
</evidence>
<proteinExistence type="predicted"/>
<reference evidence="2" key="1">
    <citation type="journal article" date="2024" name="Proc. Natl. Acad. Sci. U.S.A.">
        <title>Extraordinary preservation of gene collinearity over three hundred million years revealed in homosporous lycophytes.</title>
        <authorList>
            <person name="Li C."/>
            <person name="Wickell D."/>
            <person name="Kuo L.Y."/>
            <person name="Chen X."/>
            <person name="Nie B."/>
            <person name="Liao X."/>
            <person name="Peng D."/>
            <person name="Ji J."/>
            <person name="Jenkins J."/>
            <person name="Williams M."/>
            <person name="Shu S."/>
            <person name="Plott C."/>
            <person name="Barry K."/>
            <person name="Rajasekar S."/>
            <person name="Grimwood J."/>
            <person name="Han X."/>
            <person name="Sun S."/>
            <person name="Hou Z."/>
            <person name="He W."/>
            <person name="Dai G."/>
            <person name="Sun C."/>
            <person name="Schmutz J."/>
            <person name="Leebens-Mack J.H."/>
            <person name="Li F.W."/>
            <person name="Wang L."/>
        </authorList>
    </citation>
    <scope>NUCLEOTIDE SEQUENCE [LARGE SCALE GENOMIC DNA]</scope>
    <source>
        <strain evidence="2">cv. PW_Plant_1</strain>
    </source>
</reference>
<accession>A0ACC2DZR3</accession>